<dbReference type="Proteomes" id="UP000037393">
    <property type="component" value="Unassembled WGS sequence"/>
</dbReference>
<evidence type="ECO:0000313" key="3">
    <source>
        <dbReference type="Proteomes" id="UP000037393"/>
    </source>
</evidence>
<sequence length="140" mass="16304">MRNSLKMFGGVTIVVAMILACSWPWIKMELAESAHYTEQDKREYDFYTPDVLKKKPRISDRYVFDFTNIIGPARHVYALKFYDTSDTSKIEAYLASIGYKQIKCDFETMCWQGTDPQESIYVNTMKGDDMVIVQIAYDFT</sequence>
<proteinExistence type="predicted"/>
<reference evidence="2 3" key="1">
    <citation type="journal article" date="2015" name="Appl. Environ. Microbiol.">
        <title>The Enterobacterium Trabulsiella odontotermitis Presents Novel Adaptations Related to Its Association with Fungus-Growing Termites.</title>
        <authorList>
            <person name="Sapountzis P."/>
            <person name="Gruntjes T."/>
            <person name="Otani S."/>
            <person name="Estevez J."/>
            <person name="da Costa R.R."/>
            <person name="Plunkett G.3rd."/>
            <person name="Perna N.T."/>
            <person name="Poulsen M."/>
        </authorList>
    </citation>
    <scope>NUCLEOTIDE SEQUENCE [LARGE SCALE GENOMIC DNA]</scope>
    <source>
        <strain evidence="2 3">12</strain>
    </source>
</reference>
<gene>
    <name evidence="2" type="ORF">GM31_17580</name>
</gene>
<dbReference type="RefSeq" id="WP_049856799.1">
    <property type="nucleotide sequence ID" value="NZ_JNGI01000038.1"/>
</dbReference>
<evidence type="ECO:0000313" key="2">
    <source>
        <dbReference type="EMBL" id="KNC93872.1"/>
    </source>
</evidence>
<dbReference type="PROSITE" id="PS51257">
    <property type="entry name" value="PROKAR_LIPOPROTEIN"/>
    <property type="match status" value="1"/>
</dbReference>
<dbReference type="EMBL" id="JNGI01000038">
    <property type="protein sequence ID" value="KNC93872.1"/>
    <property type="molecule type" value="Genomic_DNA"/>
</dbReference>
<accession>A0A0L0GY64</accession>
<dbReference type="PATRIC" id="fig|379893.4.peg.3570"/>
<keyword evidence="1" id="KW-0472">Membrane</keyword>
<evidence type="ECO:0000256" key="1">
    <source>
        <dbReference type="SAM" id="Phobius"/>
    </source>
</evidence>
<evidence type="ECO:0008006" key="4">
    <source>
        <dbReference type="Google" id="ProtNLM"/>
    </source>
</evidence>
<keyword evidence="1" id="KW-1133">Transmembrane helix</keyword>
<dbReference type="AlphaFoldDB" id="A0A0L0GY64"/>
<comment type="caution">
    <text evidence="2">The sequence shown here is derived from an EMBL/GenBank/DDBJ whole genome shotgun (WGS) entry which is preliminary data.</text>
</comment>
<keyword evidence="1" id="KW-0812">Transmembrane</keyword>
<feature type="transmembrane region" description="Helical" evidence="1">
    <location>
        <begin position="7"/>
        <end position="26"/>
    </location>
</feature>
<name>A0A0L0GY64_9ENTR</name>
<keyword evidence="3" id="KW-1185">Reference proteome</keyword>
<organism evidence="2 3">
    <name type="scientific">Trabulsiella odontotermitis</name>
    <dbReference type="NCBI Taxonomy" id="379893"/>
    <lineage>
        <taxon>Bacteria</taxon>
        <taxon>Pseudomonadati</taxon>
        <taxon>Pseudomonadota</taxon>
        <taxon>Gammaproteobacteria</taxon>
        <taxon>Enterobacterales</taxon>
        <taxon>Enterobacteriaceae</taxon>
        <taxon>Trabulsiella</taxon>
    </lineage>
</organism>
<protein>
    <recommendedName>
        <fullName evidence="4">Lipoprotein</fullName>
    </recommendedName>
</protein>
<dbReference type="OrthoDB" id="6463131at2"/>